<comment type="caution">
    <text evidence="1">The sequence shown here is derived from an EMBL/GenBank/DDBJ whole genome shotgun (WGS) entry which is preliminary data.</text>
</comment>
<reference evidence="1 2" key="1">
    <citation type="submission" date="2024-11" db="EMBL/GenBank/DDBJ databases">
        <authorList>
            <person name="Heng Y.C."/>
            <person name="Lim A.C.H."/>
            <person name="Lee J.K.Y."/>
            <person name="Kittelmann S."/>
        </authorList>
    </citation>
    <scope>NUCLEOTIDE SEQUENCE [LARGE SCALE GENOMIC DNA]</scope>
    <source>
        <strain evidence="1 2">WILCCON 0269</strain>
    </source>
</reference>
<dbReference type="EMBL" id="JBJHZX010000008">
    <property type="protein sequence ID" value="MFL0195319.1"/>
    <property type="molecule type" value="Genomic_DNA"/>
</dbReference>
<gene>
    <name evidence="1" type="ORF">ACJDU8_07035</name>
</gene>
<dbReference type="RefSeq" id="WP_406791439.1">
    <property type="nucleotide sequence ID" value="NZ_JBJHZX010000008.1"/>
</dbReference>
<accession>A0ABW8SH03</accession>
<proteinExistence type="predicted"/>
<protein>
    <recommendedName>
        <fullName evidence="3">PIN domain-containing protein</fullName>
    </recommendedName>
</protein>
<organism evidence="1 2">
    <name type="scientific">Candidatus Clostridium eludens</name>
    <dbReference type="NCBI Taxonomy" id="3381663"/>
    <lineage>
        <taxon>Bacteria</taxon>
        <taxon>Bacillati</taxon>
        <taxon>Bacillota</taxon>
        <taxon>Clostridia</taxon>
        <taxon>Eubacteriales</taxon>
        <taxon>Clostridiaceae</taxon>
        <taxon>Clostridium</taxon>
    </lineage>
</organism>
<evidence type="ECO:0000313" key="1">
    <source>
        <dbReference type="EMBL" id="MFL0195319.1"/>
    </source>
</evidence>
<keyword evidence="2" id="KW-1185">Reference proteome</keyword>
<evidence type="ECO:0000313" key="2">
    <source>
        <dbReference type="Proteomes" id="UP001623660"/>
    </source>
</evidence>
<evidence type="ECO:0008006" key="3">
    <source>
        <dbReference type="Google" id="ProtNLM"/>
    </source>
</evidence>
<dbReference type="Proteomes" id="UP001623660">
    <property type="component" value="Unassembled WGS sequence"/>
</dbReference>
<name>A0ABW8SH03_9CLOT</name>
<sequence length="378" mass="44774">MNFILDTNAFYSLYGRNRLGIDTNSVINETRLRNVLLNYNHDIHISNVTLYEIITFFSSGNLNRLAGLLDYIRKKNIGIVNLGISDITRKDLDTLVTAKESLLKILVKDYISKKVDVESQFATDILLLQLRLYVIFYFEREESLNESFRNLPKDKKNDIKFKAFDVLLQDRIAEYLKILSSKFKKILRQAYFKGKDSKKDEYAEKCVKDEFNNILYQQSRVFSLFLELLMANHENMEPSDNVVCKKLIEIYRNSGDYGIIEENPGNVNDGIGKLIKQFEDLNYTEFIKEHKQDAIDIWGENSCFTRHQIEYIGILFEKWMKESAKYKKNDMLDMFILRALDMKNWVILTFDNRMQNYIFLNSPESEKYIKKFDLRYRC</sequence>